<proteinExistence type="predicted"/>
<gene>
    <name evidence="1" type="primary">PCR3</name>
    <name evidence="1" type="ORF">LSUE1_G005387</name>
</gene>
<dbReference type="OrthoDB" id="1045822at2759"/>
<sequence length="117" mass="12784">MKGCFCPCVVVGRNHHRIARGTDAGYDTCNGWCMGWTALACFGGCGWILQMIDRGDMRDKYDLEGSGCGACCTSFWCGCCEAIQTSKQLDYEQVSQNPGVPAGYVAQDKMNAMPQHH</sequence>
<dbReference type="NCBIfam" id="TIGR01571">
    <property type="entry name" value="A_thal_Cys_rich"/>
    <property type="match status" value="1"/>
</dbReference>
<dbReference type="PANTHER" id="PTHR15907">
    <property type="entry name" value="DUF614 FAMILY PROTEIN-RELATED"/>
    <property type="match status" value="1"/>
</dbReference>
<dbReference type="Pfam" id="PF04749">
    <property type="entry name" value="PLAC8"/>
    <property type="match status" value="1"/>
</dbReference>
<organism evidence="1 2">
    <name type="scientific">Lachnellula suecica</name>
    <dbReference type="NCBI Taxonomy" id="602035"/>
    <lineage>
        <taxon>Eukaryota</taxon>
        <taxon>Fungi</taxon>
        <taxon>Dikarya</taxon>
        <taxon>Ascomycota</taxon>
        <taxon>Pezizomycotina</taxon>
        <taxon>Leotiomycetes</taxon>
        <taxon>Helotiales</taxon>
        <taxon>Lachnaceae</taxon>
        <taxon>Lachnellula</taxon>
    </lineage>
</organism>
<reference evidence="1 2" key="1">
    <citation type="submission" date="2018-05" db="EMBL/GenBank/DDBJ databases">
        <title>Genome sequencing and assembly of the regulated plant pathogen Lachnellula willkommii and related sister species for the development of diagnostic species identification markers.</title>
        <authorList>
            <person name="Giroux E."/>
            <person name="Bilodeau G."/>
        </authorList>
    </citation>
    <scope>NUCLEOTIDE SEQUENCE [LARGE SCALE GENOMIC DNA]</scope>
    <source>
        <strain evidence="1 2">CBS 268.59</strain>
    </source>
</reference>
<dbReference type="InterPro" id="IPR006461">
    <property type="entry name" value="PLAC_motif_containing"/>
</dbReference>
<dbReference type="Proteomes" id="UP000469558">
    <property type="component" value="Unassembled WGS sequence"/>
</dbReference>
<comment type="caution">
    <text evidence="1">The sequence shown here is derived from an EMBL/GenBank/DDBJ whole genome shotgun (WGS) entry which is preliminary data.</text>
</comment>
<evidence type="ECO:0000313" key="1">
    <source>
        <dbReference type="EMBL" id="TVY75588.1"/>
    </source>
</evidence>
<dbReference type="EMBL" id="QGMK01001011">
    <property type="protein sequence ID" value="TVY75588.1"/>
    <property type="molecule type" value="Genomic_DNA"/>
</dbReference>
<evidence type="ECO:0000313" key="2">
    <source>
        <dbReference type="Proteomes" id="UP000469558"/>
    </source>
</evidence>
<protein>
    <submittedName>
        <fullName evidence="1">Plant cadmium resistance-like protein</fullName>
    </submittedName>
</protein>
<keyword evidence="2" id="KW-1185">Reference proteome</keyword>
<dbReference type="AlphaFoldDB" id="A0A8T9C0K4"/>
<accession>A0A8T9C0K4</accession>
<name>A0A8T9C0K4_9HELO</name>